<keyword evidence="3" id="KW-1185">Reference proteome</keyword>
<evidence type="ECO:0000313" key="3">
    <source>
        <dbReference type="Proteomes" id="UP000280368"/>
    </source>
</evidence>
<name>A0A3L9ZUC2_9FLAO</name>
<dbReference type="InterPro" id="IPR025345">
    <property type="entry name" value="DUF4249"/>
</dbReference>
<sequence>MKKIILLLVIFISILTTSCEDVIAVDLNNTPPKLVITAAINWKKGTTGKQQKITLSTTADFYNKDIPKVSLATVYIKNSSNITFNFVESSVKGEYLCNNFIPVANETYTLTVISGGNTYTATETLKTVASITEVIQNDKGGFTGDQVEIKTFYLDPANETNYYLYKYAYSNQVKSNFYVDYDEFFNGNKFFSISQNDELKKGDKIEVTHYGISKSYFNYMNILVTISSNSGGSPFQSPPATVRGNIINTTNALEYPLGYFSLSEVDTRIYIVE</sequence>
<gene>
    <name evidence="2" type="ORF">BC961_2031</name>
</gene>
<feature type="chain" id="PRO_5018075639" evidence="1">
    <location>
        <begin position="19"/>
        <end position="273"/>
    </location>
</feature>
<dbReference type="Pfam" id="PF14054">
    <property type="entry name" value="DUF4249"/>
    <property type="match status" value="1"/>
</dbReference>
<feature type="signal peptide" evidence="1">
    <location>
        <begin position="1"/>
        <end position="18"/>
    </location>
</feature>
<protein>
    <submittedName>
        <fullName evidence="2">Uncharacterized protein DUF4249</fullName>
    </submittedName>
</protein>
<evidence type="ECO:0000256" key="1">
    <source>
        <dbReference type="SAM" id="SignalP"/>
    </source>
</evidence>
<dbReference type="RefSeq" id="WP_121925647.1">
    <property type="nucleotide sequence ID" value="NZ_CBCSGA010000015.1"/>
</dbReference>
<proteinExistence type="predicted"/>
<dbReference type="PROSITE" id="PS51257">
    <property type="entry name" value="PROKAR_LIPOPROTEIN"/>
    <property type="match status" value="1"/>
</dbReference>
<reference evidence="2 3" key="1">
    <citation type="submission" date="2018-10" db="EMBL/GenBank/DDBJ databases">
        <title>Genomic Encyclopedia of Archaeal and Bacterial Type Strains, Phase II (KMG-II): from individual species to whole genera.</title>
        <authorList>
            <person name="Goeker M."/>
        </authorList>
    </citation>
    <scope>NUCLEOTIDE SEQUENCE [LARGE SCALE GENOMIC DNA]</scope>
    <source>
        <strain evidence="2 3">DSM 19727</strain>
    </source>
</reference>
<accession>A0A3L9ZUC2</accession>
<dbReference type="AlphaFoldDB" id="A0A3L9ZUC2"/>
<evidence type="ECO:0000313" key="2">
    <source>
        <dbReference type="EMBL" id="RMA76303.1"/>
    </source>
</evidence>
<keyword evidence="1" id="KW-0732">Signal</keyword>
<dbReference type="OrthoDB" id="1430047at2"/>
<dbReference type="Proteomes" id="UP000280368">
    <property type="component" value="Unassembled WGS sequence"/>
</dbReference>
<organism evidence="2 3">
    <name type="scientific">Flavobacterium weaverense</name>
    <dbReference type="NCBI Taxonomy" id="271156"/>
    <lineage>
        <taxon>Bacteria</taxon>
        <taxon>Pseudomonadati</taxon>
        <taxon>Bacteroidota</taxon>
        <taxon>Flavobacteriia</taxon>
        <taxon>Flavobacteriales</taxon>
        <taxon>Flavobacteriaceae</taxon>
        <taxon>Flavobacterium</taxon>
    </lineage>
</organism>
<dbReference type="EMBL" id="REFH01000009">
    <property type="protein sequence ID" value="RMA76303.1"/>
    <property type="molecule type" value="Genomic_DNA"/>
</dbReference>
<comment type="caution">
    <text evidence="2">The sequence shown here is derived from an EMBL/GenBank/DDBJ whole genome shotgun (WGS) entry which is preliminary data.</text>
</comment>